<dbReference type="Pfam" id="PF21834">
    <property type="entry name" value="DUF6894"/>
    <property type="match status" value="1"/>
</dbReference>
<dbReference type="GeneID" id="24259099"/>
<evidence type="ECO:0000259" key="1">
    <source>
        <dbReference type="Pfam" id="PF21834"/>
    </source>
</evidence>
<organism evidence="2 3">
    <name type="scientific">Neorhizobium galegae bv. orientalis str. HAMBI 540</name>
    <dbReference type="NCBI Taxonomy" id="1028800"/>
    <lineage>
        <taxon>Bacteria</taxon>
        <taxon>Pseudomonadati</taxon>
        <taxon>Pseudomonadota</taxon>
        <taxon>Alphaproteobacteria</taxon>
        <taxon>Hyphomicrobiales</taxon>
        <taxon>Rhizobiaceae</taxon>
        <taxon>Rhizobium/Agrobacterium group</taxon>
        <taxon>Neorhizobium</taxon>
    </lineage>
</organism>
<evidence type="ECO:0000313" key="2">
    <source>
        <dbReference type="EMBL" id="CDN49647.1"/>
    </source>
</evidence>
<dbReference type="OrthoDB" id="8021130at2"/>
<keyword evidence="3" id="KW-1185">Reference proteome</keyword>
<dbReference type="AlphaFoldDB" id="A0A068STK5"/>
<accession>A0A068STK5</accession>
<feature type="domain" description="DUF6894" evidence="1">
    <location>
        <begin position="4"/>
        <end position="71"/>
    </location>
</feature>
<dbReference type="InterPro" id="IPR054189">
    <property type="entry name" value="DUF6894"/>
</dbReference>
<dbReference type="Proteomes" id="UP000028181">
    <property type="component" value="Chromosome I"/>
</dbReference>
<proteinExistence type="predicted"/>
<dbReference type="EMBL" id="HG938353">
    <property type="protein sequence ID" value="CDN49647.1"/>
    <property type="molecule type" value="Genomic_DNA"/>
</dbReference>
<gene>
    <name evidence="2" type="ORF">RG540_CH34830</name>
</gene>
<reference evidence="3" key="1">
    <citation type="journal article" date="2014" name="BMC Genomics">
        <title>Genome sequencing of two Neorhizobium galegae strains reveals a noeT gene responsible for the unusual acetylation of the nodulation factors.</title>
        <authorList>
            <person name="Osterman J."/>
            <person name="Marsh J."/>
            <person name="Laine P.K."/>
            <person name="Zeng Z."/>
            <person name="Alatalo E."/>
            <person name="Sullivan J.T."/>
            <person name="Young J.P."/>
            <person name="Thomas-Oates J."/>
            <person name="Paulin L."/>
            <person name="Lindstrom K."/>
        </authorList>
    </citation>
    <scope>NUCLEOTIDE SEQUENCE [LARGE SCALE GENOMIC DNA]</scope>
    <source>
        <strain evidence="3">HAMBI 540</strain>
    </source>
</reference>
<dbReference type="HOGENOM" id="CLU_2465859_0_0_5"/>
<dbReference type="KEGG" id="ngg:RG540_CH34830"/>
<evidence type="ECO:0000313" key="3">
    <source>
        <dbReference type="Proteomes" id="UP000028181"/>
    </source>
</evidence>
<name>A0A068STK5_NEOGA</name>
<sequence length="88" mass="9454">MVKYFLNVDLKDGFIPDTEGLDFLNLERATAEVISGMRDIIVEHIQQGETLALRAISITDDAGHLISIVTLADAVNGFLPGIKVSGLG</sequence>
<dbReference type="eggNOG" id="ENOG5032MEK">
    <property type="taxonomic scope" value="Bacteria"/>
</dbReference>
<dbReference type="PATRIC" id="fig|1028800.3.peg.3540"/>
<dbReference type="RefSeq" id="WP_038590404.1">
    <property type="nucleotide sequence ID" value="NZ_HG938353.1"/>
</dbReference>
<protein>
    <recommendedName>
        <fullName evidence="1">DUF6894 domain-containing protein</fullName>
    </recommendedName>
</protein>